<dbReference type="AlphaFoldDB" id="A0A6A6WPW5"/>
<accession>A0A6A6WPW5</accession>
<organism evidence="1 2">
    <name type="scientific">Melanomma pulvis-pyrius CBS 109.77</name>
    <dbReference type="NCBI Taxonomy" id="1314802"/>
    <lineage>
        <taxon>Eukaryota</taxon>
        <taxon>Fungi</taxon>
        <taxon>Dikarya</taxon>
        <taxon>Ascomycota</taxon>
        <taxon>Pezizomycotina</taxon>
        <taxon>Dothideomycetes</taxon>
        <taxon>Pleosporomycetidae</taxon>
        <taxon>Pleosporales</taxon>
        <taxon>Melanommataceae</taxon>
        <taxon>Melanomma</taxon>
    </lineage>
</organism>
<evidence type="ECO:0000313" key="1">
    <source>
        <dbReference type="EMBL" id="KAF2785935.1"/>
    </source>
</evidence>
<keyword evidence="2" id="KW-1185">Reference proteome</keyword>
<sequence length="252" mass="29241">MANASPQYDLGILVGNRWKQWVNSFGQDYYQDLQNPTYTQCDVPPGYEDSPQDTWSIDTSKTTWQQWRNNRTGRFRLDNPYPPPPQTYLDLDTVKPHLQLVERTPESRESLYRRLIVGVLRHFFKEHERFQVFQEESLGETEDDESRVDAAVLKILSRPGGSPYAYDYCLVESKKAGKSWTAAEDHLSRHCGGVTIDSKKVYGIVHVGMEIQFFRGDHGVLTQMSGRLHLRTDVAHITAMFEYLKRYPLSFQ</sequence>
<name>A0A6A6WPW5_9PLEO</name>
<gene>
    <name evidence="1" type="ORF">K505DRAFT_344236</name>
</gene>
<proteinExistence type="predicted"/>
<reference evidence="1" key="1">
    <citation type="journal article" date="2020" name="Stud. Mycol.">
        <title>101 Dothideomycetes genomes: a test case for predicting lifestyles and emergence of pathogens.</title>
        <authorList>
            <person name="Haridas S."/>
            <person name="Albert R."/>
            <person name="Binder M."/>
            <person name="Bloem J."/>
            <person name="Labutti K."/>
            <person name="Salamov A."/>
            <person name="Andreopoulos B."/>
            <person name="Baker S."/>
            <person name="Barry K."/>
            <person name="Bills G."/>
            <person name="Bluhm B."/>
            <person name="Cannon C."/>
            <person name="Castanera R."/>
            <person name="Culley D."/>
            <person name="Daum C."/>
            <person name="Ezra D."/>
            <person name="Gonzalez J."/>
            <person name="Henrissat B."/>
            <person name="Kuo A."/>
            <person name="Liang C."/>
            <person name="Lipzen A."/>
            <person name="Lutzoni F."/>
            <person name="Magnuson J."/>
            <person name="Mondo S."/>
            <person name="Nolan M."/>
            <person name="Ohm R."/>
            <person name="Pangilinan J."/>
            <person name="Park H.-J."/>
            <person name="Ramirez L."/>
            <person name="Alfaro M."/>
            <person name="Sun H."/>
            <person name="Tritt A."/>
            <person name="Yoshinaga Y."/>
            <person name="Zwiers L.-H."/>
            <person name="Turgeon B."/>
            <person name="Goodwin S."/>
            <person name="Spatafora J."/>
            <person name="Crous P."/>
            <person name="Grigoriev I."/>
        </authorList>
    </citation>
    <scope>NUCLEOTIDE SEQUENCE</scope>
    <source>
        <strain evidence="1">CBS 109.77</strain>
    </source>
</reference>
<dbReference type="EMBL" id="MU002600">
    <property type="protein sequence ID" value="KAF2785935.1"/>
    <property type="molecule type" value="Genomic_DNA"/>
</dbReference>
<dbReference type="OrthoDB" id="3722008at2759"/>
<dbReference type="Proteomes" id="UP000799757">
    <property type="component" value="Unassembled WGS sequence"/>
</dbReference>
<evidence type="ECO:0000313" key="2">
    <source>
        <dbReference type="Proteomes" id="UP000799757"/>
    </source>
</evidence>
<protein>
    <submittedName>
        <fullName evidence="1">Uncharacterized protein</fullName>
    </submittedName>
</protein>